<dbReference type="SUPFAM" id="SSF54160">
    <property type="entry name" value="Chromo domain-like"/>
    <property type="match status" value="2"/>
</dbReference>
<reference evidence="4" key="2">
    <citation type="journal article" date="2007" name="Science">
        <title>Draft genome sequence of the sexually transmitted pathogen Trichomonas vaginalis.</title>
        <authorList>
            <person name="Carlton J.M."/>
            <person name="Hirt R.P."/>
            <person name="Silva J.C."/>
            <person name="Delcher A.L."/>
            <person name="Schatz M."/>
            <person name="Zhao Q."/>
            <person name="Wortman J.R."/>
            <person name="Bidwell S.L."/>
            <person name="Alsmark U.C.M."/>
            <person name="Besteiro S."/>
            <person name="Sicheritz-Ponten T."/>
            <person name="Noel C.J."/>
            <person name="Dacks J.B."/>
            <person name="Foster P.G."/>
            <person name="Simillion C."/>
            <person name="Van de Peer Y."/>
            <person name="Miranda-Saavedra D."/>
            <person name="Barton G.J."/>
            <person name="Westrop G.D."/>
            <person name="Mueller S."/>
            <person name="Dessi D."/>
            <person name="Fiori P.L."/>
            <person name="Ren Q."/>
            <person name="Paulsen I."/>
            <person name="Zhang H."/>
            <person name="Bastida-Corcuera F.D."/>
            <person name="Simoes-Barbosa A."/>
            <person name="Brown M.T."/>
            <person name="Hayes R.D."/>
            <person name="Mukherjee M."/>
            <person name="Okumura C.Y."/>
            <person name="Schneider R."/>
            <person name="Smith A.J."/>
            <person name="Vanacova S."/>
            <person name="Villalvazo M."/>
            <person name="Haas B.J."/>
            <person name="Pertea M."/>
            <person name="Feldblyum T.V."/>
            <person name="Utterback T.R."/>
            <person name="Shu C.L."/>
            <person name="Osoegawa K."/>
            <person name="de Jong P.J."/>
            <person name="Hrdy I."/>
            <person name="Horvathova L."/>
            <person name="Zubacova Z."/>
            <person name="Dolezal P."/>
            <person name="Malik S.B."/>
            <person name="Logsdon J.M. Jr."/>
            <person name="Henze K."/>
            <person name="Gupta A."/>
            <person name="Wang C.C."/>
            <person name="Dunne R.L."/>
            <person name="Upcroft J.A."/>
            <person name="Upcroft P."/>
            <person name="White O."/>
            <person name="Salzberg S.L."/>
            <person name="Tang P."/>
            <person name="Chiu C.-H."/>
            <person name="Lee Y.-S."/>
            <person name="Embley T.M."/>
            <person name="Coombs G.H."/>
            <person name="Mottram J.C."/>
            <person name="Tachezy J."/>
            <person name="Fraser-Liggett C.M."/>
            <person name="Johnson P.J."/>
        </authorList>
    </citation>
    <scope>NUCLEOTIDE SEQUENCE [LARGE SCALE GENOMIC DNA]</scope>
    <source>
        <strain evidence="4">G3</strain>
    </source>
</reference>
<dbReference type="RefSeq" id="XP_001315168.1">
    <property type="nucleotide sequence ID" value="XM_001315133.1"/>
</dbReference>
<dbReference type="OMA" id="MTISHES"/>
<feature type="compositionally biased region" description="Basic and acidic residues" evidence="2">
    <location>
        <begin position="1008"/>
        <end position="1109"/>
    </location>
</feature>
<feature type="compositionally biased region" description="Basic and acidic residues" evidence="2">
    <location>
        <begin position="1289"/>
        <end position="1319"/>
    </location>
</feature>
<keyword evidence="5" id="KW-1185">Reference proteome</keyword>
<dbReference type="SMART" id="SM00298">
    <property type="entry name" value="CHROMO"/>
    <property type="match status" value="2"/>
</dbReference>
<dbReference type="GO" id="GO:0031213">
    <property type="term" value="C:RSF complex"/>
    <property type="evidence" value="ECO:0007669"/>
    <property type="project" value="InterPro"/>
</dbReference>
<feature type="compositionally biased region" description="Basic and acidic residues" evidence="2">
    <location>
        <begin position="57"/>
        <end position="82"/>
    </location>
</feature>
<dbReference type="InterPro" id="IPR027417">
    <property type="entry name" value="P-loop_NTPase"/>
</dbReference>
<feature type="compositionally biased region" description="Acidic residues" evidence="2">
    <location>
        <begin position="1209"/>
        <end position="1218"/>
    </location>
</feature>
<evidence type="ECO:0000259" key="3">
    <source>
        <dbReference type="PROSITE" id="PS50013"/>
    </source>
</evidence>
<evidence type="ECO:0000313" key="5">
    <source>
        <dbReference type="Proteomes" id="UP000001542"/>
    </source>
</evidence>
<name>A2EWJ1_TRIV3</name>
<feature type="compositionally biased region" description="Basic and acidic residues" evidence="2">
    <location>
        <begin position="1167"/>
        <end position="1208"/>
    </location>
</feature>
<keyword evidence="1" id="KW-0175">Coiled coil</keyword>
<dbReference type="EMBL" id="DS113519">
    <property type="protein sequence ID" value="EAY02945.1"/>
    <property type="molecule type" value="Genomic_DNA"/>
</dbReference>
<dbReference type="Gene3D" id="3.30.160.360">
    <property type="match status" value="1"/>
</dbReference>
<dbReference type="Gene3D" id="2.40.50.40">
    <property type="match status" value="1"/>
</dbReference>
<dbReference type="GO" id="GO:0006355">
    <property type="term" value="P:regulation of DNA-templated transcription"/>
    <property type="evidence" value="ECO:0007669"/>
    <property type="project" value="InterPro"/>
</dbReference>
<accession>A2EWJ1</accession>
<gene>
    <name evidence="4" type="ORF">TVAG_337450</name>
</gene>
<dbReference type="InParanoid" id="A2EWJ1"/>
<feature type="compositionally biased region" description="Basic and acidic residues" evidence="2">
    <location>
        <begin position="1144"/>
        <end position="1159"/>
    </location>
</feature>
<dbReference type="eggNOG" id="KOG0384">
    <property type="taxonomic scope" value="Eukaryota"/>
</dbReference>
<reference evidence="4" key="1">
    <citation type="submission" date="2006-10" db="EMBL/GenBank/DDBJ databases">
        <authorList>
            <person name="Amadeo P."/>
            <person name="Zhao Q."/>
            <person name="Wortman J."/>
            <person name="Fraser-Liggett C."/>
            <person name="Carlton J."/>
        </authorList>
    </citation>
    <scope>NUCLEOTIDE SEQUENCE</scope>
    <source>
        <strain evidence="4">G3</strain>
    </source>
</reference>
<dbReference type="PANTHER" id="PTHR14296:SF3">
    <property type="entry name" value="DIKAR, ISOFORM F"/>
    <property type="match status" value="1"/>
</dbReference>
<dbReference type="VEuPathDB" id="TrichDB:TVAG_337450"/>
<feature type="compositionally biased region" description="Basic and acidic residues" evidence="2">
    <location>
        <begin position="1219"/>
        <end position="1254"/>
    </location>
</feature>
<feature type="region of interest" description="Disordered" evidence="2">
    <location>
        <begin position="1006"/>
        <end position="1356"/>
    </location>
</feature>
<dbReference type="STRING" id="5722.A2EWJ1"/>
<organism evidence="4 5">
    <name type="scientific">Trichomonas vaginalis (strain ATCC PRA-98 / G3)</name>
    <dbReference type="NCBI Taxonomy" id="412133"/>
    <lineage>
        <taxon>Eukaryota</taxon>
        <taxon>Metamonada</taxon>
        <taxon>Parabasalia</taxon>
        <taxon>Trichomonadida</taxon>
        <taxon>Trichomonadidae</taxon>
        <taxon>Trichomonas</taxon>
    </lineage>
</organism>
<dbReference type="PROSITE" id="PS50013">
    <property type="entry name" value="CHROMO_2"/>
    <property type="match status" value="1"/>
</dbReference>
<dbReference type="SUPFAM" id="SSF52540">
    <property type="entry name" value="P-loop containing nucleoside triphosphate hydrolases"/>
    <property type="match status" value="1"/>
</dbReference>
<dbReference type="VEuPathDB" id="TrichDB:TVAGG3_1022120"/>
<proteinExistence type="predicted"/>
<evidence type="ECO:0000256" key="2">
    <source>
        <dbReference type="SAM" id="MobiDB-lite"/>
    </source>
</evidence>
<sequence length="1662" mass="192332">MSSSEGSEIFIDPESDYSDRPNKRRNRATRKDKKSDSKSIDFLNEKKKRQRKPKSQSLEDKNNSKSSDNKKNGRKSKEDSNKKNNAGQDQQPKKRGRKPKQPKLNDADLDIEYYDYVPSDDFEYDYEYEYSAADEKQVEKNNKAAKNNIESEDQTVDEEEEEIVYEIDRIVGFYSGYQNPQHVRAKMHHKPYYIHYKEESYHSCVWMDEKEILQVENGKAALQAFKELQNKSRPIPSLCHPDLLIFDQDLDSAWYNIERIINDAPKDDGNDEYLAKWRGLTYNDASWGIKSVLCNNRALDKYDNRLKNSNKKTLPSRFIHPTMESFVKLESKKGLDGTIFTDEQLEVANFISEKYFNNKNVFIQTIDTITSTAAVAAGVESILTASNQRGPIVIVCQDSDSYIWLDAFTNFTNVDCTVYNSDKDSRDLIDETEFSTCDSNGREIPNSVQFDAMVVRMADIKKFSNQIGDVDFRYMVCDFPIGAKYTPTSLQRVVNTIKCVNYTLVCAHPYDNSISKYISDEDDIFVVKSEPKPLVTHALNYSVPISQQQHQTIQELIEQSMRDFSTIIPQFGIASDTQRNVMKTITNIRRALIHPFLVEMQRQKSVDEPRAIVNMSGKFTFVKKVIDDNPDKRILVFSQMPGAVELLEEGLNALGINNCKAVTALMKEDVFYEKMASQIILFNSKGGSRKIDVSLFDIIIIIDNDTYRFNVDDKIKVYRCIVAQTFDEYLSRPEFANLSFYDDSIFLGRIAPEPIDAALAEKLLRMSVFALLSSNQQTFTEFLKTNLSDFDVYEMKSVISTEIMDPQNFWQSLQMTISHESLDRTTEVIKESVNKLLKKGCDFSDILECQIARYCFDGVSKTHTHGGGAAREFIKKCTVNRFSEETVKRVLKEFEPEKICNSIILMEKVRMALFKLSEDSNLYKFDDNGANYNLLIDIFKKGCDDYREKVKEIVELCREIYPKKKAIFVPKDFMPLPFEEMKAQEPKKKSNKGKKVSSYVPEVKTTVSKKEKSSKKSKDKPKKEEKQTKISKEEKQKKENKPDSKQEKESEKEEKEIKEEKKVEEEKVEEEKEIKNEEVQEEKKVEEEKQSEKEEKETEKQEKEEPEKQEVEEEKETEKEQVKEEETHEEIAEEKEAESVPIPSDHEEEKQKEEIKEEVKEEETEKVEEKKEETEEENLVEKQEEQKEEKKEEKQKEEKIEEEKKEEQKQEDEVEEENLVEKKEEEKEEENLVEKKNENETKIDESVRSEETKESSASSDDDVINVDELEKGDGNNTSPPTTSEEDNEEKQSETEKEVSQEEKEKEITESEKEAKSEKETTEDEKQESAKESAKEEHEEEFDEEEFEDEDDEIDEYPETKEIIPRIISCLIEKGLPTDKSGEIDWEKFKSFCNIKDIKQETLQEKTLALIKNCYNAVTSENAEITDCDKETAKLVVTANLVFGEIQHFDQTRIVSPPKEAPEFWTAKHSLNYLRGIAKYGSTAIFSILTSPAFGFQSQLLQEEYKPFKDAAKLEKKRKPIKNVDFGRFEFLSTPLKRLEVAQQIILTSKTDSEVTLNNDFILISIGQPASGHNFVARHLFYNPGYLAKRLYDGTWYTCGIERMGDAPIFTVTCDGQTYYGTQPAQVCQQVIKGVKQSGIFIFGLVKREVSKLLMQQKAQDVA</sequence>
<protein>
    <recommendedName>
        <fullName evidence="3">Chromo domain-containing protein</fullName>
    </recommendedName>
</protein>
<feature type="compositionally biased region" description="Basic and acidic residues" evidence="2">
    <location>
        <begin position="33"/>
        <end position="45"/>
    </location>
</feature>
<feature type="region of interest" description="Disordered" evidence="2">
    <location>
        <begin position="982"/>
        <end position="1001"/>
    </location>
</feature>
<dbReference type="KEGG" id="tva:4760784"/>
<feature type="domain" description="Chromo" evidence="3">
    <location>
        <begin position="255"/>
        <end position="314"/>
    </location>
</feature>
<dbReference type="Proteomes" id="UP000001542">
    <property type="component" value="Unassembled WGS sequence"/>
</dbReference>
<feature type="compositionally biased region" description="Basic and acidic residues" evidence="2">
    <location>
        <begin position="1116"/>
        <end position="1130"/>
    </location>
</feature>
<feature type="compositionally biased region" description="Basic residues" evidence="2">
    <location>
        <begin position="22"/>
        <end position="32"/>
    </location>
</feature>
<feature type="compositionally biased region" description="Basic and acidic residues" evidence="2">
    <location>
        <begin position="1326"/>
        <end position="1336"/>
    </location>
</feature>
<evidence type="ECO:0000313" key="4">
    <source>
        <dbReference type="EMBL" id="EAY02945.1"/>
    </source>
</evidence>
<evidence type="ECO:0000256" key="1">
    <source>
        <dbReference type="SAM" id="Coils"/>
    </source>
</evidence>
<dbReference type="InterPro" id="IPR000953">
    <property type="entry name" value="Chromo/chromo_shadow_dom"/>
</dbReference>
<dbReference type="InterPro" id="IPR016197">
    <property type="entry name" value="Chromo-like_dom_sf"/>
</dbReference>
<feature type="region of interest" description="Disordered" evidence="2">
    <location>
        <begin position="1"/>
        <end position="111"/>
    </location>
</feature>
<feature type="compositionally biased region" description="Acidic residues" evidence="2">
    <location>
        <begin position="1337"/>
        <end position="1356"/>
    </location>
</feature>
<dbReference type="PANTHER" id="PTHR14296">
    <property type="entry name" value="REMODELING AND SPACING FACTOR 1"/>
    <property type="match status" value="1"/>
</dbReference>
<dbReference type="InterPro" id="IPR028938">
    <property type="entry name" value="Rsf1-like"/>
</dbReference>
<feature type="coiled-coil region" evidence="1">
    <location>
        <begin position="135"/>
        <end position="162"/>
    </location>
</feature>
<dbReference type="Gene3D" id="3.40.50.300">
    <property type="entry name" value="P-loop containing nucleotide triphosphate hydrolases"/>
    <property type="match status" value="1"/>
</dbReference>